<evidence type="ECO:0000256" key="5">
    <source>
        <dbReference type="ARBA" id="ARBA00023136"/>
    </source>
</evidence>
<dbReference type="GO" id="GO:0022857">
    <property type="term" value="F:transmembrane transporter activity"/>
    <property type="evidence" value="ECO:0007669"/>
    <property type="project" value="InterPro"/>
</dbReference>
<feature type="transmembrane region" description="Helical" evidence="6">
    <location>
        <begin position="242"/>
        <end position="264"/>
    </location>
</feature>
<feature type="transmembrane region" description="Helical" evidence="6">
    <location>
        <begin position="113"/>
        <end position="131"/>
    </location>
</feature>
<evidence type="ECO:0000256" key="6">
    <source>
        <dbReference type="SAM" id="Phobius"/>
    </source>
</evidence>
<dbReference type="EMBL" id="JAMYWD010000004">
    <property type="protein sequence ID" value="KAJ4973141.1"/>
    <property type="molecule type" value="Genomic_DNA"/>
</dbReference>
<keyword evidence="5 6" id="KW-0472">Membrane</keyword>
<dbReference type="InterPro" id="IPR000109">
    <property type="entry name" value="POT_fam"/>
</dbReference>
<keyword evidence="3 6" id="KW-0812">Transmembrane</keyword>
<dbReference type="Pfam" id="PF00854">
    <property type="entry name" value="PTR2"/>
    <property type="match status" value="1"/>
</dbReference>
<comment type="similarity">
    <text evidence="2">Belongs to the major facilitator superfamily. Proton-dependent oligopeptide transporter (POT/PTR) (TC 2.A.17) family.</text>
</comment>
<evidence type="ECO:0000256" key="3">
    <source>
        <dbReference type="ARBA" id="ARBA00022692"/>
    </source>
</evidence>
<dbReference type="AlphaFoldDB" id="A0A9Q0KMW0"/>
<evidence type="ECO:0008006" key="9">
    <source>
        <dbReference type="Google" id="ProtNLM"/>
    </source>
</evidence>
<dbReference type="InterPro" id="IPR036259">
    <property type="entry name" value="MFS_trans_sf"/>
</dbReference>
<accession>A0A9Q0KMW0</accession>
<evidence type="ECO:0000313" key="7">
    <source>
        <dbReference type="EMBL" id="KAJ4973141.1"/>
    </source>
</evidence>
<evidence type="ECO:0000313" key="8">
    <source>
        <dbReference type="Proteomes" id="UP001141806"/>
    </source>
</evidence>
<comment type="subcellular location">
    <subcellularLocation>
        <location evidence="1">Membrane</location>
        <topology evidence="1">Multi-pass membrane protein</topology>
    </subcellularLocation>
</comment>
<evidence type="ECO:0000256" key="1">
    <source>
        <dbReference type="ARBA" id="ARBA00004141"/>
    </source>
</evidence>
<reference evidence="7" key="1">
    <citation type="journal article" date="2023" name="Plant J.">
        <title>The genome of the king protea, Protea cynaroides.</title>
        <authorList>
            <person name="Chang J."/>
            <person name="Duong T.A."/>
            <person name="Schoeman C."/>
            <person name="Ma X."/>
            <person name="Roodt D."/>
            <person name="Barker N."/>
            <person name="Li Z."/>
            <person name="Van de Peer Y."/>
            <person name="Mizrachi E."/>
        </authorList>
    </citation>
    <scope>NUCLEOTIDE SEQUENCE</scope>
    <source>
        <tissue evidence="7">Young leaves</tissue>
    </source>
</reference>
<dbReference type="PANTHER" id="PTHR11654">
    <property type="entry name" value="OLIGOPEPTIDE TRANSPORTER-RELATED"/>
    <property type="match status" value="1"/>
</dbReference>
<dbReference type="Gene3D" id="1.20.1250.20">
    <property type="entry name" value="MFS general substrate transporter like domains"/>
    <property type="match status" value="2"/>
</dbReference>
<organism evidence="7 8">
    <name type="scientific">Protea cynaroides</name>
    <dbReference type="NCBI Taxonomy" id="273540"/>
    <lineage>
        <taxon>Eukaryota</taxon>
        <taxon>Viridiplantae</taxon>
        <taxon>Streptophyta</taxon>
        <taxon>Embryophyta</taxon>
        <taxon>Tracheophyta</taxon>
        <taxon>Spermatophyta</taxon>
        <taxon>Magnoliopsida</taxon>
        <taxon>Proteales</taxon>
        <taxon>Proteaceae</taxon>
        <taxon>Protea</taxon>
    </lineage>
</organism>
<evidence type="ECO:0000256" key="4">
    <source>
        <dbReference type="ARBA" id="ARBA00022989"/>
    </source>
</evidence>
<evidence type="ECO:0000256" key="2">
    <source>
        <dbReference type="ARBA" id="ARBA00005982"/>
    </source>
</evidence>
<feature type="transmembrane region" description="Helical" evidence="6">
    <location>
        <begin position="203"/>
        <end position="222"/>
    </location>
</feature>
<sequence>MSSQLEDRFLLEEGLIENQNRGFYTGDGSVDINGNQILKQNTGNWKACPFILGTECCERLAYYGIAKNLVTYLTHKLHEGNVSAARNVNAWQGTCYITPLIGAFLADAYWGRYWTVAVFSTIYFIVLVASLRKWNLEVPCDSSLLYELPDKASAIEGSRKLEHSDELKFLDKAAVLSDRNVKSEDFSNPWSLCTVTQVEELKLLIRIFPIWVTSIVFSTVYAQMSTMFVEQGMVMDRNLGSFTIPAASLSTSDVISVIIWVPIYEKLLVPIARKFTGKERGFSELQRMGIGLFLSILAMTAAAMVEFVQKFKVLGLAKSKK</sequence>
<dbReference type="Proteomes" id="UP001141806">
    <property type="component" value="Unassembled WGS sequence"/>
</dbReference>
<proteinExistence type="inferred from homology"/>
<comment type="caution">
    <text evidence="7">The sequence shown here is derived from an EMBL/GenBank/DDBJ whole genome shotgun (WGS) entry which is preliminary data.</text>
</comment>
<dbReference type="GO" id="GO:0016020">
    <property type="term" value="C:membrane"/>
    <property type="evidence" value="ECO:0007669"/>
    <property type="project" value="UniProtKB-SubCell"/>
</dbReference>
<gene>
    <name evidence="7" type="ORF">NE237_006315</name>
</gene>
<keyword evidence="8" id="KW-1185">Reference proteome</keyword>
<keyword evidence="4 6" id="KW-1133">Transmembrane helix</keyword>
<name>A0A9Q0KMW0_9MAGN</name>
<protein>
    <recommendedName>
        <fullName evidence="9">Peptide transporter 1</fullName>
    </recommendedName>
</protein>
<feature type="transmembrane region" description="Helical" evidence="6">
    <location>
        <begin position="285"/>
        <end position="305"/>
    </location>
</feature>
<dbReference type="OrthoDB" id="8904098at2759"/>